<evidence type="ECO:0000256" key="2">
    <source>
        <dbReference type="ARBA" id="ARBA00022617"/>
    </source>
</evidence>
<comment type="subcellular location">
    <subcellularLocation>
        <location evidence="1">Cell envelope</location>
    </subcellularLocation>
</comment>
<evidence type="ECO:0000256" key="8">
    <source>
        <dbReference type="SAM" id="MobiDB-lite"/>
    </source>
</evidence>
<reference evidence="11 12" key="1">
    <citation type="submission" date="2020-09" db="EMBL/GenBank/DDBJ databases">
        <title>Complete genomes of bradyrhizobia occurring on native shrubby legumes in Australia.</title>
        <authorList>
            <person name="Lafay B."/>
        </authorList>
    </citation>
    <scope>NUCLEOTIDE SEQUENCE [LARGE SCALE GENOMIC DNA]</scope>
    <source>
        <strain evidence="11 12">BDV5040</strain>
    </source>
</reference>
<keyword evidence="4 9" id="KW-0732">Signal</keyword>
<feature type="chain" id="PRO_5032831834" evidence="9">
    <location>
        <begin position="26"/>
        <end position="414"/>
    </location>
</feature>
<evidence type="ECO:0000313" key="11">
    <source>
        <dbReference type="EMBL" id="QPF90653.1"/>
    </source>
</evidence>
<evidence type="ECO:0000259" key="10">
    <source>
        <dbReference type="PROSITE" id="PS51007"/>
    </source>
</evidence>
<evidence type="ECO:0000256" key="5">
    <source>
        <dbReference type="ARBA" id="ARBA00023002"/>
    </source>
</evidence>
<dbReference type="EMBL" id="CP061379">
    <property type="protein sequence ID" value="QPF90653.1"/>
    <property type="molecule type" value="Genomic_DNA"/>
</dbReference>
<dbReference type="InterPro" id="IPR036909">
    <property type="entry name" value="Cyt_c-like_dom_sf"/>
</dbReference>
<dbReference type="GO" id="GO:0020037">
    <property type="term" value="F:heme binding"/>
    <property type="evidence" value="ECO:0007669"/>
    <property type="project" value="InterPro"/>
</dbReference>
<evidence type="ECO:0000313" key="12">
    <source>
        <dbReference type="Proteomes" id="UP000594621"/>
    </source>
</evidence>
<protein>
    <submittedName>
        <fullName evidence="11">C-type cytochrome</fullName>
    </submittedName>
</protein>
<dbReference type="Gene3D" id="1.10.760.10">
    <property type="entry name" value="Cytochrome c-like domain"/>
    <property type="match status" value="2"/>
</dbReference>
<dbReference type="InterPro" id="IPR051395">
    <property type="entry name" value="Cytochrome_c_Peroxidase/MauG"/>
</dbReference>
<dbReference type="Proteomes" id="UP000594621">
    <property type="component" value="Chromosome"/>
</dbReference>
<keyword evidence="5" id="KW-0560">Oxidoreductase</keyword>
<name>A0A7S9D3S3_9BRAD</name>
<keyword evidence="3 7" id="KW-0479">Metal-binding</keyword>
<dbReference type="AlphaFoldDB" id="A0A7S9D3S3"/>
<dbReference type="GO" id="GO:0009055">
    <property type="term" value="F:electron transfer activity"/>
    <property type="evidence" value="ECO:0007669"/>
    <property type="project" value="InterPro"/>
</dbReference>
<sequence length="414" mass="44912">MSAFAVGRALLLVLLGALTVSVARAPAQSGSAGLSRAQAYARAAALDALGRKLFADPSLSASGRLACTTCHDPRFGYGPPNTRDVQLGGKTMREPGLRAVPSLKYLQAVPQFAEHYYESDDEGDPSVDNGPTGGLTWDGRVDRRRDQARLPLLSPFEMANDGAADVAAKVRKAGYADEMRRIFSDTIFDDSERAFAGVVEALEVYQQNAAEFYPYSSRYDGYLAGRVQLSPQETRGLALFNDPAKGNCANCHRSAPGNDGTPPQFTDYGLIAIGVPRNRHIPANADPNFYDLGACGPLRSDLAGRGEFCGLFRTPSLRNVALRKTFFHNGSVHSLREAVAFYVERDTDPDKWYARNANGKVRKYDDVPTQYQLNINSEPPFGARTADQPALSASEIDDIVAFLKTLSDAESTGR</sequence>
<feature type="domain" description="Cytochrome c" evidence="10">
    <location>
        <begin position="231"/>
        <end position="407"/>
    </location>
</feature>
<organism evidence="11 12">
    <name type="scientific">Bradyrhizobium commune</name>
    <dbReference type="NCBI Taxonomy" id="83627"/>
    <lineage>
        <taxon>Bacteria</taxon>
        <taxon>Pseudomonadati</taxon>
        <taxon>Pseudomonadota</taxon>
        <taxon>Alphaproteobacteria</taxon>
        <taxon>Hyphomicrobiales</taxon>
        <taxon>Nitrobacteraceae</taxon>
        <taxon>Bradyrhizobium</taxon>
    </lineage>
</organism>
<keyword evidence="6 7" id="KW-0408">Iron</keyword>
<evidence type="ECO:0000256" key="1">
    <source>
        <dbReference type="ARBA" id="ARBA00004196"/>
    </source>
</evidence>
<evidence type="ECO:0000256" key="4">
    <source>
        <dbReference type="ARBA" id="ARBA00022729"/>
    </source>
</evidence>
<evidence type="ECO:0000256" key="7">
    <source>
        <dbReference type="PROSITE-ProRule" id="PRU00433"/>
    </source>
</evidence>
<dbReference type="Pfam" id="PF03150">
    <property type="entry name" value="CCP_MauG"/>
    <property type="match status" value="1"/>
</dbReference>
<feature type="signal peptide" evidence="9">
    <location>
        <begin position="1"/>
        <end position="25"/>
    </location>
</feature>
<keyword evidence="2 7" id="KW-0349">Heme</keyword>
<dbReference type="RefSeq" id="WP_195800236.1">
    <property type="nucleotide sequence ID" value="NZ_CP061379.1"/>
</dbReference>
<accession>A0A7S9D3S3</accession>
<proteinExistence type="predicted"/>
<dbReference type="InterPro" id="IPR009056">
    <property type="entry name" value="Cyt_c-like_dom"/>
</dbReference>
<evidence type="ECO:0000256" key="3">
    <source>
        <dbReference type="ARBA" id="ARBA00022723"/>
    </source>
</evidence>
<dbReference type="PROSITE" id="PS51007">
    <property type="entry name" value="CYTC"/>
    <property type="match status" value="2"/>
</dbReference>
<dbReference type="GO" id="GO:0030313">
    <property type="term" value="C:cell envelope"/>
    <property type="evidence" value="ECO:0007669"/>
    <property type="project" value="UniProtKB-SubCell"/>
</dbReference>
<keyword evidence="12" id="KW-1185">Reference proteome</keyword>
<feature type="domain" description="Cytochrome c" evidence="10">
    <location>
        <begin position="45"/>
        <end position="174"/>
    </location>
</feature>
<dbReference type="InterPro" id="IPR004852">
    <property type="entry name" value="Di-haem_cyt_c_peroxidsae"/>
</dbReference>
<dbReference type="SUPFAM" id="SSF46626">
    <property type="entry name" value="Cytochrome c"/>
    <property type="match status" value="2"/>
</dbReference>
<dbReference type="GO" id="GO:0004130">
    <property type="term" value="F:cytochrome-c peroxidase activity"/>
    <property type="evidence" value="ECO:0007669"/>
    <property type="project" value="TreeGrafter"/>
</dbReference>
<dbReference type="PANTHER" id="PTHR30600:SF10">
    <property type="entry name" value="BLL6722 PROTEIN"/>
    <property type="match status" value="1"/>
</dbReference>
<gene>
    <name evidence="11" type="ORF">IC761_29840</name>
</gene>
<dbReference type="KEGG" id="bcou:IC761_29840"/>
<evidence type="ECO:0000256" key="9">
    <source>
        <dbReference type="SAM" id="SignalP"/>
    </source>
</evidence>
<dbReference type="GO" id="GO:0046872">
    <property type="term" value="F:metal ion binding"/>
    <property type="evidence" value="ECO:0007669"/>
    <property type="project" value="UniProtKB-KW"/>
</dbReference>
<feature type="region of interest" description="Disordered" evidence="8">
    <location>
        <begin position="118"/>
        <end position="141"/>
    </location>
</feature>
<dbReference type="PANTHER" id="PTHR30600">
    <property type="entry name" value="CYTOCHROME C PEROXIDASE-RELATED"/>
    <property type="match status" value="1"/>
</dbReference>
<evidence type="ECO:0000256" key="6">
    <source>
        <dbReference type="ARBA" id="ARBA00023004"/>
    </source>
</evidence>